<accession>A0ABT7LW21</accession>
<evidence type="ECO:0000256" key="6">
    <source>
        <dbReference type="ARBA" id="ARBA00023136"/>
    </source>
</evidence>
<evidence type="ECO:0000313" key="9">
    <source>
        <dbReference type="EMBL" id="MDL5056223.1"/>
    </source>
</evidence>
<dbReference type="Pfam" id="PF00528">
    <property type="entry name" value="BPD_transp_1"/>
    <property type="match status" value="1"/>
</dbReference>
<organism evidence="9 10">
    <name type="scientific">Geitlerinema calcuttense NRMC-F 0142</name>
    <dbReference type="NCBI Taxonomy" id="2922238"/>
    <lineage>
        <taxon>Bacteria</taxon>
        <taxon>Bacillati</taxon>
        <taxon>Cyanobacteriota</taxon>
        <taxon>Cyanophyceae</taxon>
        <taxon>Geitlerinematales</taxon>
        <taxon>Geitlerinemataceae</taxon>
        <taxon>Geitlerinema</taxon>
    </lineage>
</organism>
<evidence type="ECO:0000256" key="2">
    <source>
        <dbReference type="ARBA" id="ARBA00022448"/>
    </source>
</evidence>
<dbReference type="PANTHER" id="PTHR43744">
    <property type="entry name" value="ABC TRANSPORTER PERMEASE PROTEIN MG189-RELATED-RELATED"/>
    <property type="match status" value="1"/>
</dbReference>
<evidence type="ECO:0000313" key="10">
    <source>
        <dbReference type="Proteomes" id="UP001230986"/>
    </source>
</evidence>
<dbReference type="CDD" id="cd06261">
    <property type="entry name" value="TM_PBP2"/>
    <property type="match status" value="1"/>
</dbReference>
<dbReference type="PROSITE" id="PS50928">
    <property type="entry name" value="ABC_TM1"/>
    <property type="match status" value="1"/>
</dbReference>
<keyword evidence="4 7" id="KW-0812">Transmembrane</keyword>
<proteinExistence type="inferred from homology"/>
<dbReference type="EMBL" id="JASVEJ010000006">
    <property type="protein sequence ID" value="MDL5056223.1"/>
    <property type="molecule type" value="Genomic_DNA"/>
</dbReference>
<feature type="transmembrane region" description="Helical" evidence="7">
    <location>
        <begin position="204"/>
        <end position="227"/>
    </location>
</feature>
<feature type="transmembrane region" description="Helical" evidence="7">
    <location>
        <begin position="164"/>
        <end position="183"/>
    </location>
</feature>
<comment type="subcellular location">
    <subcellularLocation>
        <location evidence="1 7">Cell membrane</location>
        <topology evidence="1 7">Multi-pass membrane protein</topology>
    </subcellularLocation>
</comment>
<dbReference type="InterPro" id="IPR000515">
    <property type="entry name" value="MetI-like"/>
</dbReference>
<keyword evidence="2 7" id="KW-0813">Transport</keyword>
<protein>
    <submittedName>
        <fullName evidence="9">Carbohydrate ABC transporter permease</fullName>
    </submittedName>
</protein>
<dbReference type="InterPro" id="IPR035906">
    <property type="entry name" value="MetI-like_sf"/>
</dbReference>
<feature type="domain" description="ABC transmembrane type-1" evidence="8">
    <location>
        <begin position="93"/>
        <end position="285"/>
    </location>
</feature>
<dbReference type="PANTHER" id="PTHR43744:SF12">
    <property type="entry name" value="ABC TRANSPORTER PERMEASE PROTEIN MG189-RELATED"/>
    <property type="match status" value="1"/>
</dbReference>
<sequence length="300" mass="33493">MAQTATITHPTVRTRTPAKHRQRQIVFRILSYVLLIAFALAILLPFFWMLSTAFKEERGLFVLPPQWIPNPFTFANFERVLTPTPQANIPMAFVNSMFVALTSTIGEVFMGTLAGFAFARMRFPGRGKFFGLLLATMMIPGVVTLVPSFILFKELGWLRTLAPLIVPVMFGTAFAVFLSRQYFATLPQELEEAGKIDGANMFQIYLLIMLPLAKPIIATLFVLGFIARWNDYLGPLIYLSGGKPETFTIPLALASLQGAYTLEWTTLMAGSTVALLPIVILFFIFQRYFVESIALTGIKG</sequence>
<feature type="transmembrane region" description="Helical" evidence="7">
    <location>
        <begin position="97"/>
        <end position="118"/>
    </location>
</feature>
<comment type="caution">
    <text evidence="9">The sequence shown here is derived from an EMBL/GenBank/DDBJ whole genome shotgun (WGS) entry which is preliminary data.</text>
</comment>
<evidence type="ECO:0000256" key="7">
    <source>
        <dbReference type="RuleBase" id="RU363032"/>
    </source>
</evidence>
<keyword evidence="3" id="KW-1003">Cell membrane</keyword>
<evidence type="ECO:0000256" key="3">
    <source>
        <dbReference type="ARBA" id="ARBA00022475"/>
    </source>
</evidence>
<feature type="transmembrane region" description="Helical" evidence="7">
    <location>
        <begin position="130"/>
        <end position="152"/>
    </location>
</feature>
<reference evidence="9 10" key="1">
    <citation type="submission" date="2023-06" db="EMBL/GenBank/DDBJ databases">
        <title>Whole genome sequence of Oscillatoria calcuttensis NRMC-F 0142.</title>
        <authorList>
            <person name="Shakena Fathima T."/>
            <person name="Muralitharan G."/>
            <person name="Thajuddin N."/>
        </authorList>
    </citation>
    <scope>NUCLEOTIDE SEQUENCE [LARGE SCALE GENOMIC DNA]</scope>
    <source>
        <strain evidence="9 10">NRMC-F 0142</strain>
    </source>
</reference>
<dbReference type="Gene3D" id="1.10.3720.10">
    <property type="entry name" value="MetI-like"/>
    <property type="match status" value="1"/>
</dbReference>
<name>A0ABT7LW21_9CYAN</name>
<feature type="transmembrane region" description="Helical" evidence="7">
    <location>
        <begin position="264"/>
        <end position="285"/>
    </location>
</feature>
<dbReference type="SUPFAM" id="SSF161098">
    <property type="entry name" value="MetI-like"/>
    <property type="match status" value="1"/>
</dbReference>
<keyword evidence="10" id="KW-1185">Reference proteome</keyword>
<dbReference type="Proteomes" id="UP001230986">
    <property type="component" value="Unassembled WGS sequence"/>
</dbReference>
<evidence type="ECO:0000259" key="8">
    <source>
        <dbReference type="PROSITE" id="PS50928"/>
    </source>
</evidence>
<comment type="similarity">
    <text evidence="7">Belongs to the binding-protein-dependent transport system permease family.</text>
</comment>
<evidence type="ECO:0000256" key="4">
    <source>
        <dbReference type="ARBA" id="ARBA00022692"/>
    </source>
</evidence>
<keyword evidence="6 7" id="KW-0472">Membrane</keyword>
<keyword evidence="5 7" id="KW-1133">Transmembrane helix</keyword>
<evidence type="ECO:0000256" key="1">
    <source>
        <dbReference type="ARBA" id="ARBA00004651"/>
    </source>
</evidence>
<feature type="transmembrane region" description="Helical" evidence="7">
    <location>
        <begin position="29"/>
        <end position="50"/>
    </location>
</feature>
<evidence type="ECO:0000256" key="5">
    <source>
        <dbReference type="ARBA" id="ARBA00022989"/>
    </source>
</evidence>
<gene>
    <name evidence="9" type="ORF">QQ055_01875</name>
</gene>